<accession>A0A5N5EWK1</accession>
<proteinExistence type="predicted"/>
<dbReference type="Proteomes" id="UP000327157">
    <property type="component" value="Chromosome 7"/>
</dbReference>
<name>A0A5N5EWK1_9ROSA</name>
<comment type="caution">
    <text evidence="1">The sequence shown here is derived from an EMBL/GenBank/DDBJ whole genome shotgun (WGS) entry which is preliminary data.</text>
</comment>
<reference evidence="1 2" key="3">
    <citation type="submission" date="2019-11" db="EMBL/GenBank/DDBJ databases">
        <title>A de novo genome assembly of a pear dwarfing rootstock.</title>
        <authorList>
            <person name="Wang F."/>
            <person name="Wang J."/>
            <person name="Li S."/>
            <person name="Zhang Y."/>
            <person name="Fang M."/>
            <person name="Ma L."/>
            <person name="Zhao Y."/>
            <person name="Jiang S."/>
        </authorList>
    </citation>
    <scope>NUCLEOTIDE SEQUENCE [LARGE SCALE GENOMIC DNA]</scope>
    <source>
        <strain evidence="1">S2</strain>
        <tissue evidence="1">Leaf</tissue>
    </source>
</reference>
<sequence>MKTGCEGNVWLPVLVLGEDEGLVGVGKYSEAEKKLRGCRREQGHRRELVG</sequence>
<reference evidence="2" key="2">
    <citation type="submission" date="2019-10" db="EMBL/GenBank/DDBJ databases">
        <title>A de novo genome assembly of a pear dwarfing rootstock.</title>
        <authorList>
            <person name="Wang F."/>
            <person name="Wang J."/>
            <person name="Li S."/>
            <person name="Zhang Y."/>
            <person name="Fang M."/>
            <person name="Ma L."/>
            <person name="Zhao Y."/>
            <person name="Jiang S."/>
        </authorList>
    </citation>
    <scope>NUCLEOTIDE SEQUENCE [LARGE SCALE GENOMIC DNA]</scope>
</reference>
<protein>
    <submittedName>
        <fullName evidence="1">Uncharacterized protein</fullName>
    </submittedName>
</protein>
<gene>
    <name evidence="1" type="ORF">D8674_030363</name>
</gene>
<dbReference type="AlphaFoldDB" id="A0A5N5EWK1"/>
<dbReference type="EMBL" id="SMOL01000781">
    <property type="protein sequence ID" value="KAB2594913.1"/>
    <property type="molecule type" value="Genomic_DNA"/>
</dbReference>
<evidence type="ECO:0000313" key="2">
    <source>
        <dbReference type="Proteomes" id="UP000327157"/>
    </source>
</evidence>
<evidence type="ECO:0000313" key="1">
    <source>
        <dbReference type="EMBL" id="KAB2594913.1"/>
    </source>
</evidence>
<reference evidence="1 2" key="1">
    <citation type="submission" date="2019-09" db="EMBL/GenBank/DDBJ databases">
        <authorList>
            <person name="Ou C."/>
        </authorList>
    </citation>
    <scope>NUCLEOTIDE SEQUENCE [LARGE SCALE GENOMIC DNA]</scope>
    <source>
        <strain evidence="1">S2</strain>
        <tissue evidence="1">Leaf</tissue>
    </source>
</reference>
<organism evidence="1 2">
    <name type="scientific">Pyrus ussuriensis x Pyrus communis</name>
    <dbReference type="NCBI Taxonomy" id="2448454"/>
    <lineage>
        <taxon>Eukaryota</taxon>
        <taxon>Viridiplantae</taxon>
        <taxon>Streptophyta</taxon>
        <taxon>Embryophyta</taxon>
        <taxon>Tracheophyta</taxon>
        <taxon>Spermatophyta</taxon>
        <taxon>Magnoliopsida</taxon>
        <taxon>eudicotyledons</taxon>
        <taxon>Gunneridae</taxon>
        <taxon>Pentapetalae</taxon>
        <taxon>rosids</taxon>
        <taxon>fabids</taxon>
        <taxon>Rosales</taxon>
        <taxon>Rosaceae</taxon>
        <taxon>Amygdaloideae</taxon>
        <taxon>Maleae</taxon>
        <taxon>Pyrus</taxon>
    </lineage>
</organism>
<keyword evidence="2" id="KW-1185">Reference proteome</keyword>